<dbReference type="InterPro" id="IPR011650">
    <property type="entry name" value="Peptidase_M20_dimer"/>
</dbReference>
<dbReference type="SUPFAM" id="SSF53187">
    <property type="entry name" value="Zn-dependent exopeptidases"/>
    <property type="match status" value="1"/>
</dbReference>
<evidence type="ECO:0000256" key="2">
    <source>
        <dbReference type="ARBA" id="ARBA00022801"/>
    </source>
</evidence>
<evidence type="ECO:0000256" key="3">
    <source>
        <dbReference type="SAM" id="SignalP"/>
    </source>
</evidence>
<reference evidence="5 6" key="1">
    <citation type="submission" date="2017-06" db="EMBL/GenBank/DDBJ databases">
        <title>Ant-infecting Ophiocordyceps genomes reveal a high diversity of potential behavioral manipulation genes and a possible major role for enterotoxins.</title>
        <authorList>
            <person name="De Bekker C."/>
            <person name="Evans H.C."/>
            <person name="Brachmann A."/>
            <person name="Hughes D.P."/>
        </authorList>
    </citation>
    <scope>NUCLEOTIDE SEQUENCE [LARGE SCALE GENOMIC DNA]</scope>
    <source>
        <strain evidence="5 6">Map16</strain>
    </source>
</reference>
<dbReference type="PANTHER" id="PTHR43808:SF30">
    <property type="entry name" value="ACETYLORNITHINE DEACETYLASE"/>
    <property type="match status" value="1"/>
</dbReference>
<organism evidence="5 6">
    <name type="scientific">Ophiocordyceps camponoti-rufipedis</name>
    <dbReference type="NCBI Taxonomy" id="2004952"/>
    <lineage>
        <taxon>Eukaryota</taxon>
        <taxon>Fungi</taxon>
        <taxon>Dikarya</taxon>
        <taxon>Ascomycota</taxon>
        <taxon>Pezizomycotina</taxon>
        <taxon>Sordariomycetes</taxon>
        <taxon>Hypocreomycetidae</taxon>
        <taxon>Hypocreales</taxon>
        <taxon>Ophiocordycipitaceae</taxon>
        <taxon>Ophiocordyceps</taxon>
    </lineage>
</organism>
<dbReference type="STRING" id="2004952.A0A2C5YEC0"/>
<dbReference type="Gene3D" id="3.30.70.360">
    <property type="match status" value="1"/>
</dbReference>
<dbReference type="OrthoDB" id="3064516at2759"/>
<keyword evidence="1" id="KW-0479">Metal-binding</keyword>
<proteinExistence type="predicted"/>
<comment type="caution">
    <text evidence="5">The sequence shown here is derived from an EMBL/GenBank/DDBJ whole genome shotgun (WGS) entry which is preliminary data.</text>
</comment>
<protein>
    <recommendedName>
        <fullName evidence="4">Peptidase M20 dimerisation domain-containing protein</fullName>
    </recommendedName>
</protein>
<evidence type="ECO:0000259" key="4">
    <source>
        <dbReference type="Pfam" id="PF07687"/>
    </source>
</evidence>
<feature type="domain" description="Peptidase M20 dimerisation" evidence="4">
    <location>
        <begin position="208"/>
        <end position="310"/>
    </location>
</feature>
<dbReference type="InterPro" id="IPR036264">
    <property type="entry name" value="Bact_exopeptidase_dim_dom"/>
</dbReference>
<dbReference type="AlphaFoldDB" id="A0A2C5YEC0"/>
<evidence type="ECO:0000313" key="6">
    <source>
        <dbReference type="Proteomes" id="UP000226431"/>
    </source>
</evidence>
<gene>
    <name evidence="5" type="ORF">CDD80_1537</name>
</gene>
<dbReference type="CDD" id="cd05652">
    <property type="entry name" value="M20_ArgE_DapE-like_fungal"/>
    <property type="match status" value="1"/>
</dbReference>
<feature type="signal peptide" evidence="3">
    <location>
        <begin position="1"/>
        <end position="18"/>
    </location>
</feature>
<keyword evidence="6" id="KW-1185">Reference proteome</keyword>
<dbReference type="PANTHER" id="PTHR43808">
    <property type="entry name" value="ACETYLORNITHINE DEACETYLASE"/>
    <property type="match status" value="1"/>
</dbReference>
<dbReference type="GO" id="GO:0046872">
    <property type="term" value="F:metal ion binding"/>
    <property type="evidence" value="ECO:0007669"/>
    <property type="project" value="UniProtKB-KW"/>
</dbReference>
<sequence length="400" mass="42412">MLYSILLAQFTLPWLAVAAQQPLRSPSTPPAYRTELLSLHRSLVSIESISGNEAPVGRFLENYLSERGYTVKLQRVGDAEDERFNVLARPGGHVTDTSRPKVVLSSHIDVVPPYIPYEISSPDKIDSKTVIKGRGSVDAKASVAAMIMALEQLRATGSISDADAALVFVVGEEVNGAGMRAYARSLGAHGPPPAVIFGEPTENKLACGHKGILMCRVSARGTPGHSGYPWLGKSANAVMVRAMAALLDADLGSSARFGNTTVNIGRFEGGVAANVIAGNATVQLAVRVAVGSEEDGSDTVRRSIEAVLRRVDDEALSMSCGDSYGPIKCNCDDPQTCQGFDTVIVNYGTDIGHLKGNYTKYLYGPGSILVAHGARENLTVGDLETAVEGYKGLILHALSR</sequence>
<dbReference type="Pfam" id="PF07687">
    <property type="entry name" value="M20_dimer"/>
    <property type="match status" value="1"/>
</dbReference>
<accession>A0A2C5YEC0</accession>
<evidence type="ECO:0000256" key="1">
    <source>
        <dbReference type="ARBA" id="ARBA00022723"/>
    </source>
</evidence>
<dbReference type="Proteomes" id="UP000226431">
    <property type="component" value="Unassembled WGS sequence"/>
</dbReference>
<dbReference type="Gene3D" id="3.40.630.10">
    <property type="entry name" value="Zn peptidases"/>
    <property type="match status" value="1"/>
</dbReference>
<keyword evidence="3" id="KW-0732">Signal</keyword>
<keyword evidence="2" id="KW-0378">Hydrolase</keyword>
<dbReference type="SUPFAM" id="SSF55031">
    <property type="entry name" value="Bacterial exopeptidase dimerisation domain"/>
    <property type="match status" value="1"/>
</dbReference>
<feature type="chain" id="PRO_5012812756" description="Peptidase M20 dimerisation domain-containing protein" evidence="3">
    <location>
        <begin position="19"/>
        <end position="400"/>
    </location>
</feature>
<name>A0A2C5YEC0_9HYPO</name>
<dbReference type="EMBL" id="NJES01000164">
    <property type="protein sequence ID" value="PHH76428.1"/>
    <property type="molecule type" value="Genomic_DNA"/>
</dbReference>
<dbReference type="InterPro" id="IPR050072">
    <property type="entry name" value="Peptidase_M20A"/>
</dbReference>
<evidence type="ECO:0000313" key="5">
    <source>
        <dbReference type="EMBL" id="PHH76428.1"/>
    </source>
</evidence>
<dbReference type="GO" id="GO:0016787">
    <property type="term" value="F:hydrolase activity"/>
    <property type="evidence" value="ECO:0007669"/>
    <property type="project" value="UniProtKB-KW"/>
</dbReference>